<organism evidence="4 5">
    <name type="scientific">Clostridium putrefaciens</name>
    <dbReference type="NCBI Taxonomy" id="99675"/>
    <lineage>
        <taxon>Bacteria</taxon>
        <taxon>Bacillati</taxon>
        <taxon>Bacillota</taxon>
        <taxon>Clostridia</taxon>
        <taxon>Eubacteriales</taxon>
        <taxon>Clostridiaceae</taxon>
        <taxon>Clostridium</taxon>
    </lineage>
</organism>
<keyword evidence="1" id="KW-0732">Signal</keyword>
<evidence type="ECO:0000259" key="3">
    <source>
        <dbReference type="Pfam" id="PF11611"/>
    </source>
</evidence>
<dbReference type="Gene3D" id="2.60.40.1240">
    <property type="match status" value="1"/>
</dbReference>
<dbReference type="InterPro" id="IPR029051">
    <property type="entry name" value="DUF4352"/>
</dbReference>
<feature type="transmembrane region" description="Helical" evidence="2">
    <location>
        <begin position="6"/>
        <end position="25"/>
    </location>
</feature>
<gene>
    <name evidence="4" type="ORF">NCTC9836_00112</name>
</gene>
<evidence type="ECO:0000313" key="4">
    <source>
        <dbReference type="EMBL" id="SUY45012.1"/>
    </source>
</evidence>
<dbReference type="RefSeq" id="WP_115640001.1">
    <property type="nucleotide sequence ID" value="NZ_UFWZ01000001.1"/>
</dbReference>
<feature type="domain" description="DUF4352" evidence="3">
    <location>
        <begin position="60"/>
        <end position="138"/>
    </location>
</feature>
<accession>A0A381J3H1</accession>
<sequence>MEIKKTITITLAFVIMFGIAIKLGSSNITNKINDMYLEKPNPKYSNSSLEPNSKIIIVPFGEVATSRHFDFKVIEASEKVEINVENNTFTPAPGNKFILIKLKVRNSSNSTIELYRYDFVLKDTSTINERYSFDIGYKLVLKILKEENDKNFTGFRDQKPGIIKYTYVLFEVPETSKLDELVFVYGSSHFNLN</sequence>
<protein>
    <submittedName>
        <fullName evidence="4">Telomeric repeat-binding factor 2</fullName>
    </submittedName>
</protein>
<evidence type="ECO:0000313" key="5">
    <source>
        <dbReference type="Proteomes" id="UP000254664"/>
    </source>
</evidence>
<dbReference type="Pfam" id="PF11611">
    <property type="entry name" value="DUF4352"/>
    <property type="match status" value="1"/>
</dbReference>
<dbReference type="EMBL" id="UFWZ01000001">
    <property type="protein sequence ID" value="SUY45012.1"/>
    <property type="molecule type" value="Genomic_DNA"/>
</dbReference>
<proteinExistence type="predicted"/>
<dbReference type="AlphaFoldDB" id="A0A381J3H1"/>
<keyword evidence="5" id="KW-1185">Reference proteome</keyword>
<dbReference type="Proteomes" id="UP000254664">
    <property type="component" value="Unassembled WGS sequence"/>
</dbReference>
<evidence type="ECO:0000256" key="2">
    <source>
        <dbReference type="SAM" id="Phobius"/>
    </source>
</evidence>
<dbReference type="InterPro" id="IPR029050">
    <property type="entry name" value="Immunoprotect_excell_Ig-like"/>
</dbReference>
<reference evidence="4 5" key="1">
    <citation type="submission" date="2018-06" db="EMBL/GenBank/DDBJ databases">
        <authorList>
            <consortium name="Pathogen Informatics"/>
            <person name="Doyle S."/>
        </authorList>
    </citation>
    <scope>NUCLEOTIDE SEQUENCE [LARGE SCALE GENOMIC DNA]</scope>
    <source>
        <strain evidence="4 5">NCTC9836</strain>
    </source>
</reference>
<dbReference type="OrthoDB" id="1912441at2"/>
<name>A0A381J3H1_9CLOT</name>
<keyword evidence="2" id="KW-0812">Transmembrane</keyword>
<keyword evidence="2" id="KW-0472">Membrane</keyword>
<evidence type="ECO:0000256" key="1">
    <source>
        <dbReference type="ARBA" id="ARBA00022729"/>
    </source>
</evidence>
<keyword evidence="2" id="KW-1133">Transmembrane helix</keyword>